<reference evidence="2 3" key="1">
    <citation type="submission" date="2014-06" db="EMBL/GenBank/DDBJ databases">
        <authorList>
            <person name="Swart Estienne"/>
        </authorList>
    </citation>
    <scope>NUCLEOTIDE SEQUENCE [LARGE SCALE GENOMIC DNA]</scope>
    <source>
        <strain evidence="2 3">130c</strain>
    </source>
</reference>
<proteinExistence type="predicted"/>
<feature type="region of interest" description="Disordered" evidence="1">
    <location>
        <begin position="359"/>
        <end position="423"/>
    </location>
</feature>
<accession>A0A077ZV70</accession>
<dbReference type="InParanoid" id="A0A077ZV70"/>
<sequence>MISKLLAGIVEHFEKLQPSNQIESSPKQSILQNISPKENFNSSRSKHAPCDKLRLIKLKAHEKKKLSMSPQKNQQIQSHINVFKSDGKTPNGSYGYSIMMMMAQKNSSTTPKRQSVIVQPRYLNFGSDKKTNNKIGGGQGILGAATLLVDLADDEISTHIDSMKDSELIAQTGRSCVGGQQTKINSNNRINLQKCISPRQITAKINPIDKKLDINNDKQRLAQQNKNIGQQDDIRSVGQNCSYNSIRPPTDSCQSKVGDDENHPIFISQDDRNEINEQATQTNTLGRLDTGVIITDEDQHSHKKIKPQFVKEKKREKVLKQNLLYNKNKSAGLNLKQAAIPKSSKHLVTNSTIIKSTLNSKNDMTKTKDSINPSRSRDQAQNNTHKFQVIKDNQAQTEDEKISNKATAATSTPNKNEGNTKIGSNCIQEVSKCLEESPQQNHLMKKKKLKTPKKYTNQKPQSETPIFYETHLGIGCKNLKKIDSIQQQSQQNGIGTTAIALSKTFDLLANDESQKTFYPSNKSNFSYEPKFYKPSRQSVHSVQKQDSVYSQGNSPKTITNSTTFNIDQAGSHVNFLIPGQLSQINLSKQFQQFQNSKRSYSINNMQYNPVSSDLNTNHNTPNAQRNENHPRQIKVYKNEHLTSQKQNVNLQASLLCSQLKNFYELEHTKQTQNSTALIMQPIDYNQQAVMSQKMRKFNIENEQQPKSQQIQYQSRSGGVMQVQINCQNSPVFSKKTNQSLPQQINFHKKGVNSQNQNFNFNFKQDTQNYQQNSSQSNTGAGGGQLSQRTMESTNPISNMHQGNNSTNNRRLTTINYSSQSNINNNLQIIPHMNGGTTHHNKGILRKL</sequence>
<evidence type="ECO:0000313" key="3">
    <source>
        <dbReference type="Proteomes" id="UP000039865"/>
    </source>
</evidence>
<dbReference type="Proteomes" id="UP000039865">
    <property type="component" value="Unassembled WGS sequence"/>
</dbReference>
<feature type="compositionally biased region" description="Polar residues" evidence="1">
    <location>
        <begin position="370"/>
        <end position="396"/>
    </location>
</feature>
<name>A0A077ZV70_STYLE</name>
<feature type="compositionally biased region" description="Low complexity" evidence="1">
    <location>
        <begin position="767"/>
        <end position="777"/>
    </location>
</feature>
<feature type="compositionally biased region" description="Polar residues" evidence="1">
    <location>
        <begin position="785"/>
        <end position="810"/>
    </location>
</feature>
<keyword evidence="3" id="KW-1185">Reference proteome</keyword>
<feature type="region of interest" description="Disordered" evidence="1">
    <location>
        <begin position="767"/>
        <end position="810"/>
    </location>
</feature>
<dbReference type="AlphaFoldDB" id="A0A077ZV70"/>
<organism evidence="2 3">
    <name type="scientific">Stylonychia lemnae</name>
    <name type="common">Ciliate</name>
    <dbReference type="NCBI Taxonomy" id="5949"/>
    <lineage>
        <taxon>Eukaryota</taxon>
        <taxon>Sar</taxon>
        <taxon>Alveolata</taxon>
        <taxon>Ciliophora</taxon>
        <taxon>Intramacronucleata</taxon>
        <taxon>Spirotrichea</taxon>
        <taxon>Stichotrichia</taxon>
        <taxon>Sporadotrichida</taxon>
        <taxon>Oxytrichidae</taxon>
        <taxon>Stylonychinae</taxon>
        <taxon>Stylonychia</taxon>
    </lineage>
</organism>
<feature type="compositionally biased region" description="Basic residues" evidence="1">
    <location>
        <begin position="443"/>
        <end position="453"/>
    </location>
</feature>
<protein>
    <submittedName>
        <fullName evidence="2">Uncharacterized protein</fullName>
    </submittedName>
</protein>
<feature type="compositionally biased region" description="Polar residues" evidence="1">
    <location>
        <begin position="404"/>
        <end position="423"/>
    </location>
</feature>
<gene>
    <name evidence="2" type="primary">Contig2153.g2313</name>
    <name evidence="2" type="ORF">STYLEM_2783</name>
</gene>
<evidence type="ECO:0000313" key="2">
    <source>
        <dbReference type="EMBL" id="CDW73795.1"/>
    </source>
</evidence>
<feature type="region of interest" description="Disordered" evidence="1">
    <location>
        <begin position="438"/>
        <end position="460"/>
    </location>
</feature>
<dbReference type="EMBL" id="CCKQ01002688">
    <property type="protein sequence ID" value="CDW73795.1"/>
    <property type="molecule type" value="Genomic_DNA"/>
</dbReference>
<evidence type="ECO:0000256" key="1">
    <source>
        <dbReference type="SAM" id="MobiDB-lite"/>
    </source>
</evidence>